<keyword evidence="3" id="KW-0804">Transcription</keyword>
<evidence type="ECO:0000256" key="1">
    <source>
        <dbReference type="ARBA" id="ARBA00023015"/>
    </source>
</evidence>
<keyword evidence="2" id="KW-0238">DNA-binding</keyword>
<dbReference type="PANTHER" id="PTHR46796">
    <property type="entry name" value="HTH-TYPE TRANSCRIPTIONAL ACTIVATOR RHAS-RELATED"/>
    <property type="match status" value="1"/>
</dbReference>
<dbReference type="AlphaFoldDB" id="A0AB39VWU6"/>
<dbReference type="PROSITE" id="PS01124">
    <property type="entry name" value="HTH_ARAC_FAMILY_2"/>
    <property type="match status" value="1"/>
</dbReference>
<evidence type="ECO:0000256" key="2">
    <source>
        <dbReference type="ARBA" id="ARBA00023125"/>
    </source>
</evidence>
<gene>
    <name evidence="5" type="ORF">AB3G37_08850</name>
</gene>
<evidence type="ECO:0000313" key="5">
    <source>
        <dbReference type="EMBL" id="XDU74156.1"/>
    </source>
</evidence>
<dbReference type="GO" id="GO:0043565">
    <property type="term" value="F:sequence-specific DNA binding"/>
    <property type="evidence" value="ECO:0007669"/>
    <property type="project" value="InterPro"/>
</dbReference>
<dbReference type="SUPFAM" id="SSF51215">
    <property type="entry name" value="Regulatory protein AraC"/>
    <property type="match status" value="1"/>
</dbReference>
<name>A0AB39VWU6_9GAMM</name>
<dbReference type="RefSeq" id="WP_369790375.1">
    <property type="nucleotide sequence ID" value="NZ_CP165628.1"/>
</dbReference>
<protein>
    <submittedName>
        <fullName evidence="5">AraC family transcriptional regulator</fullName>
    </submittedName>
</protein>
<dbReference type="Pfam" id="PF12833">
    <property type="entry name" value="HTH_18"/>
    <property type="match status" value="1"/>
</dbReference>
<sequence length="277" mass="31139">MTLQSSEWFSRNGIECSRIKASQSCFPKHTHDEYVISANLSGTEEIWLSGKVSTVKRGQVTLYNPGSIQSSRFGNESVEFISVHLSQSLLKSVAEEGNLSSQHGAPILYEGVFDNSILFNAIGRYAVSARHSDSDAQEQELIRLCGELIDSPIMPEGDEEQAIKRAVEYLREHLNIRPKLEVLAGISGLSKYHFVRRFTQYMGMPPLQYHMQLRLLRARHLLRNNVHPIDAANALGFYDQSHFINSFRKMMGTTPQHYSSQVGSFVAVSGCNKFSIP</sequence>
<dbReference type="EMBL" id="CP165628">
    <property type="protein sequence ID" value="XDU74156.1"/>
    <property type="molecule type" value="Genomic_DNA"/>
</dbReference>
<dbReference type="InterPro" id="IPR003313">
    <property type="entry name" value="AraC-bd"/>
</dbReference>
<dbReference type="SMART" id="SM00342">
    <property type="entry name" value="HTH_ARAC"/>
    <property type="match status" value="1"/>
</dbReference>
<dbReference type="GO" id="GO:0003700">
    <property type="term" value="F:DNA-binding transcription factor activity"/>
    <property type="evidence" value="ECO:0007669"/>
    <property type="project" value="InterPro"/>
</dbReference>
<reference evidence="5" key="1">
    <citation type="submission" date="2024-07" db="EMBL/GenBank/DDBJ databases">
        <authorList>
            <person name="Biller S.J."/>
        </authorList>
    </citation>
    <scope>NUCLEOTIDE SEQUENCE</scope>
    <source>
        <strain evidence="5">WC2420</strain>
    </source>
</reference>
<keyword evidence="1" id="KW-0805">Transcription regulation</keyword>
<dbReference type="InterPro" id="IPR037923">
    <property type="entry name" value="HTH-like"/>
</dbReference>
<dbReference type="Pfam" id="PF02311">
    <property type="entry name" value="AraC_binding"/>
    <property type="match status" value="1"/>
</dbReference>
<dbReference type="InterPro" id="IPR050204">
    <property type="entry name" value="AraC_XylS_family_regulators"/>
</dbReference>
<feature type="domain" description="HTH araC/xylS-type" evidence="4">
    <location>
        <begin position="164"/>
        <end position="261"/>
    </location>
</feature>
<proteinExistence type="predicted"/>
<organism evidence="5">
    <name type="scientific">Rouxiella sp. WC2420</name>
    <dbReference type="NCBI Taxonomy" id="3234145"/>
    <lineage>
        <taxon>Bacteria</taxon>
        <taxon>Pseudomonadati</taxon>
        <taxon>Pseudomonadota</taxon>
        <taxon>Gammaproteobacteria</taxon>
        <taxon>Enterobacterales</taxon>
        <taxon>Yersiniaceae</taxon>
        <taxon>Rouxiella</taxon>
    </lineage>
</organism>
<dbReference type="Gene3D" id="1.10.10.60">
    <property type="entry name" value="Homeodomain-like"/>
    <property type="match status" value="2"/>
</dbReference>
<accession>A0AB39VWU6</accession>
<dbReference type="SUPFAM" id="SSF46689">
    <property type="entry name" value="Homeodomain-like"/>
    <property type="match status" value="2"/>
</dbReference>
<evidence type="ECO:0000256" key="3">
    <source>
        <dbReference type="ARBA" id="ARBA00023163"/>
    </source>
</evidence>
<dbReference type="InterPro" id="IPR018060">
    <property type="entry name" value="HTH_AraC"/>
</dbReference>
<dbReference type="InterPro" id="IPR009057">
    <property type="entry name" value="Homeodomain-like_sf"/>
</dbReference>
<evidence type="ECO:0000259" key="4">
    <source>
        <dbReference type="PROSITE" id="PS01124"/>
    </source>
</evidence>